<dbReference type="InterPro" id="IPR007110">
    <property type="entry name" value="Ig-like_dom"/>
</dbReference>
<dbReference type="InterPro" id="IPR036179">
    <property type="entry name" value="Ig-like_dom_sf"/>
</dbReference>
<dbReference type="GO" id="GO:0007156">
    <property type="term" value="P:homophilic cell adhesion via plasma membrane adhesion molecules"/>
    <property type="evidence" value="ECO:0007669"/>
    <property type="project" value="TreeGrafter"/>
</dbReference>
<organism evidence="4 5">
    <name type="scientific">Drosophila busckii</name>
    <name type="common">Fruit fly</name>
    <dbReference type="NCBI Taxonomy" id="30019"/>
    <lineage>
        <taxon>Eukaryota</taxon>
        <taxon>Metazoa</taxon>
        <taxon>Ecdysozoa</taxon>
        <taxon>Arthropoda</taxon>
        <taxon>Hexapoda</taxon>
        <taxon>Insecta</taxon>
        <taxon>Pterygota</taxon>
        <taxon>Neoptera</taxon>
        <taxon>Endopterygota</taxon>
        <taxon>Diptera</taxon>
        <taxon>Brachycera</taxon>
        <taxon>Muscomorpha</taxon>
        <taxon>Ephydroidea</taxon>
        <taxon>Drosophilidae</taxon>
        <taxon>Drosophila</taxon>
    </lineage>
</organism>
<dbReference type="SMR" id="A0A0M3QYC1"/>
<feature type="domain" description="Ig-like" evidence="3">
    <location>
        <begin position="27"/>
        <end position="132"/>
    </location>
</feature>
<dbReference type="SMART" id="SM00409">
    <property type="entry name" value="IG"/>
    <property type="match status" value="3"/>
</dbReference>
<dbReference type="OrthoDB" id="10010359at2759"/>
<feature type="domain" description="Ig-like" evidence="3">
    <location>
        <begin position="143"/>
        <end position="227"/>
    </location>
</feature>
<keyword evidence="2" id="KW-0732">Signal</keyword>
<dbReference type="InterPro" id="IPR003599">
    <property type="entry name" value="Ig_sub"/>
</dbReference>
<evidence type="ECO:0000313" key="4">
    <source>
        <dbReference type="EMBL" id="ALC47359.1"/>
    </source>
</evidence>
<keyword evidence="5" id="KW-1185">Reference proteome</keyword>
<dbReference type="InterPro" id="IPR013783">
    <property type="entry name" value="Ig-like_fold"/>
</dbReference>
<accession>A0A0M3QYC1</accession>
<dbReference type="GO" id="GO:0030424">
    <property type="term" value="C:axon"/>
    <property type="evidence" value="ECO:0007669"/>
    <property type="project" value="TreeGrafter"/>
</dbReference>
<dbReference type="AlphaFoldDB" id="A0A0M3QYC1"/>
<evidence type="ECO:0000256" key="1">
    <source>
        <dbReference type="ARBA" id="ARBA00023319"/>
    </source>
</evidence>
<dbReference type="EMBL" id="CP012526">
    <property type="protein sequence ID" value="ALC47359.1"/>
    <property type="molecule type" value="Genomic_DNA"/>
</dbReference>
<dbReference type="OMA" id="SWARENN"/>
<dbReference type="InterPro" id="IPR013098">
    <property type="entry name" value="Ig_I-set"/>
</dbReference>
<feature type="domain" description="Ig-like" evidence="3">
    <location>
        <begin position="234"/>
        <end position="315"/>
    </location>
</feature>
<name>A0A0M3QYC1_DROBS</name>
<reference evidence="4 5" key="1">
    <citation type="submission" date="2015-08" db="EMBL/GenBank/DDBJ databases">
        <title>Ancestral chromatin configuration constrains chromatin evolution on differentiating sex chromosomes in Drosophila.</title>
        <authorList>
            <person name="Zhou Q."/>
            <person name="Bachtrog D."/>
        </authorList>
    </citation>
    <scope>NUCLEOTIDE SEQUENCE [LARGE SCALE GENOMIC DNA]</scope>
    <source>
        <tissue evidence="4">Whole larvae</tissue>
    </source>
</reference>
<evidence type="ECO:0000256" key="2">
    <source>
        <dbReference type="SAM" id="SignalP"/>
    </source>
</evidence>
<dbReference type="SMART" id="SM00408">
    <property type="entry name" value="IGc2"/>
    <property type="match status" value="3"/>
</dbReference>
<dbReference type="STRING" id="30019.A0A0M3QYC1"/>
<protein>
    <submittedName>
        <fullName evidence="4">Ama</fullName>
    </submittedName>
</protein>
<evidence type="ECO:0000313" key="5">
    <source>
        <dbReference type="Proteomes" id="UP000494163"/>
    </source>
</evidence>
<keyword evidence="1" id="KW-0393">Immunoglobulin domain</keyword>
<sequence>MQQWKYQQGLRLYLCLLCLSLATAAAPVISDISGDVVASIGDSVELNCTVEHVGPMTVSWVKTPSGTAARDSAVVLSMRTMLTLTDPRYNISMQENAAKGSAVYSLRIRQIEASDMGPYECQVLVSSTDKLTKKLNLLIKTPPVISEQTPKSKLVTEGQNLEVSCHANGFPTPTISWARVDNALMPAGGYLLNEPTLKIRTAHRLDRGGYYCIAQNGEGQPDKRLVRIEVEFRPQIAIQRPKVAQMLSQSVDLKCAVQGFPAPTVVWHRNGVQLQSGRRYEIANTASSSETTTSVLRIDSVSEEDYGDYYCNATNKLGHADARLHLFQSVIKIPLLAHTKDSYL</sequence>
<gene>
    <name evidence="4" type="ORF">Dbus_chr3Rg2109</name>
</gene>
<dbReference type="PANTHER" id="PTHR45080">
    <property type="entry name" value="CONTACTIN 5"/>
    <property type="match status" value="1"/>
</dbReference>
<proteinExistence type="predicted"/>
<dbReference type="PANTHER" id="PTHR45080:SF33">
    <property type="entry name" value="IG-LIKE DOMAIN-CONTAINING PROTEIN"/>
    <property type="match status" value="1"/>
</dbReference>
<dbReference type="InterPro" id="IPR003598">
    <property type="entry name" value="Ig_sub2"/>
</dbReference>
<dbReference type="Gene3D" id="2.60.40.10">
    <property type="entry name" value="Immunoglobulins"/>
    <property type="match status" value="3"/>
</dbReference>
<dbReference type="Pfam" id="PF07679">
    <property type="entry name" value="I-set"/>
    <property type="match status" value="2"/>
</dbReference>
<feature type="signal peptide" evidence="2">
    <location>
        <begin position="1"/>
        <end position="25"/>
    </location>
</feature>
<dbReference type="GO" id="GO:0005886">
    <property type="term" value="C:plasma membrane"/>
    <property type="evidence" value="ECO:0007669"/>
    <property type="project" value="TreeGrafter"/>
</dbReference>
<dbReference type="SUPFAM" id="SSF48726">
    <property type="entry name" value="Immunoglobulin"/>
    <property type="match status" value="3"/>
</dbReference>
<dbReference type="GO" id="GO:0050808">
    <property type="term" value="P:synapse organization"/>
    <property type="evidence" value="ECO:0007669"/>
    <property type="project" value="TreeGrafter"/>
</dbReference>
<dbReference type="GO" id="GO:0043025">
    <property type="term" value="C:neuronal cell body"/>
    <property type="evidence" value="ECO:0007669"/>
    <property type="project" value="TreeGrafter"/>
</dbReference>
<evidence type="ECO:0000259" key="3">
    <source>
        <dbReference type="PROSITE" id="PS50835"/>
    </source>
</evidence>
<dbReference type="InterPro" id="IPR050958">
    <property type="entry name" value="Cell_Adh-Cytoskel_Orgn"/>
</dbReference>
<dbReference type="GO" id="GO:0008046">
    <property type="term" value="F:axon guidance receptor activity"/>
    <property type="evidence" value="ECO:0007669"/>
    <property type="project" value="TreeGrafter"/>
</dbReference>
<dbReference type="PROSITE" id="PS50835">
    <property type="entry name" value="IG_LIKE"/>
    <property type="match status" value="3"/>
</dbReference>
<dbReference type="Proteomes" id="UP000494163">
    <property type="component" value="Chromosome 3R"/>
</dbReference>
<dbReference type="Pfam" id="PF13927">
    <property type="entry name" value="Ig_3"/>
    <property type="match status" value="1"/>
</dbReference>
<feature type="chain" id="PRO_5005788185" evidence="2">
    <location>
        <begin position="26"/>
        <end position="344"/>
    </location>
</feature>
<dbReference type="FunFam" id="2.60.40.10:FF:000107">
    <property type="entry name" value="Myosin, light chain kinase a"/>
    <property type="match status" value="1"/>
</dbReference>